<dbReference type="Gene3D" id="3.40.630.10">
    <property type="entry name" value="Zn peptidases"/>
    <property type="match status" value="1"/>
</dbReference>
<accession>A0A061AN95</accession>
<evidence type="ECO:0000259" key="4">
    <source>
        <dbReference type="Pfam" id="PF04253"/>
    </source>
</evidence>
<evidence type="ECO:0000259" key="5">
    <source>
        <dbReference type="Pfam" id="PF04389"/>
    </source>
</evidence>
<dbReference type="AlphaFoldDB" id="A0A061AN95"/>
<dbReference type="SUPFAM" id="SSF52025">
    <property type="entry name" value="PA domain"/>
    <property type="match status" value="1"/>
</dbReference>
<dbReference type="InterPro" id="IPR039373">
    <property type="entry name" value="Peptidase_M28B"/>
</dbReference>
<dbReference type="OrthoDB" id="5841748at2759"/>
<keyword evidence="3" id="KW-0812">Transmembrane</keyword>
<keyword evidence="3" id="KW-1133">Transmembrane helix</keyword>
<dbReference type="Gene3D" id="3.50.30.30">
    <property type="match status" value="1"/>
</dbReference>
<proteinExistence type="inferred from homology"/>
<name>A0A061AN95_CYBFA</name>
<comment type="similarity">
    <text evidence="1">Belongs to the peptidase M28 family. M28B subfamily.</text>
</comment>
<dbReference type="InterPro" id="IPR046450">
    <property type="entry name" value="PA_dom_sf"/>
</dbReference>
<evidence type="ECO:0000313" key="6">
    <source>
        <dbReference type="EMBL" id="CDR38978.1"/>
    </source>
</evidence>
<protein>
    <submittedName>
        <fullName evidence="6">CYFA0S02e09890g1_1</fullName>
    </submittedName>
</protein>
<dbReference type="InterPro" id="IPR007484">
    <property type="entry name" value="Peptidase_M28"/>
</dbReference>
<feature type="domain" description="Transferrin receptor-like dimerisation" evidence="4">
    <location>
        <begin position="642"/>
        <end position="757"/>
    </location>
</feature>
<sequence>MSRPSRHQSIVHERTPLVPDHETRGRMRSYTTGDLISQHNQRIQRHRQDSIASIQTWNSEVSVLNSIKEFVAHQWPSLTTMRMTAAMLWGIVAVIIFSLIFLPRTSLARDYRRLHFSHLTRDDTQRLFLFDLHHGLENATQTHVNNLSILSHLSGDGDGATQYVIDELRSYGLHPQRQVYHGWTIQHVKSHIELVQNGTISYTPKLSETDPESLIDVPGYHAYSTSGNVTAPYIYANYGSIKDYKHLTDMGIRLNQTIHIVRTGGNVSTSHKVKHAEEHGALAVITFTDSGFENHNGDIIERSSLLLESRAPGDPTTVGYPSLRAARRSSPAAYIPSIPAVPMSLQAITPILGELMGSYDFDDTDDSWLHLRPGPSQSVLSVYTEYKPVTKPFKNILITIPGLLSDTIILGANRDTLTPINGASTAHSGTAILLELSRAFSSLLQRGWRPLRTIVIASWDGGEAGHIGSTEFGEDQKDLKRHGIAYIDLSGVSGSEFTGMTHPLLTDVLEKTGMKLDDTPKIIPRPPVYAASVFQYHLGIPSCSIGFTNNGTTPEIHRNSVFDTPGQLETVDPSHSFHKRLAAYAGLLLIELSEHEVLTYATTKYISQITHQFQQLVTSLPTNWLTRTITLRGRDMSLPLALQEVFTTFEDLSRVCFQFDMRARELQEQISIDYAWFKFYVKLRLAFDTKMLGNRARELEKEFVFNKGLFGREWMKIVTYAPDSKDGGKAEMIPMLVEAVENGDVRGFEKGLNILHRKSRVLKKKMSF</sequence>
<dbReference type="SUPFAM" id="SSF53187">
    <property type="entry name" value="Zn-dependent exopeptidases"/>
    <property type="match status" value="1"/>
</dbReference>
<organism evidence="6">
    <name type="scientific">Cyberlindnera fabianii</name>
    <name type="common">Yeast</name>
    <name type="synonym">Hansenula fabianii</name>
    <dbReference type="NCBI Taxonomy" id="36022"/>
    <lineage>
        <taxon>Eukaryota</taxon>
        <taxon>Fungi</taxon>
        <taxon>Dikarya</taxon>
        <taxon>Ascomycota</taxon>
        <taxon>Saccharomycotina</taxon>
        <taxon>Saccharomycetes</taxon>
        <taxon>Phaffomycetales</taxon>
        <taxon>Phaffomycetaceae</taxon>
        <taxon>Cyberlindnera</taxon>
    </lineage>
</organism>
<keyword evidence="3" id="KW-0472">Membrane</keyword>
<dbReference type="PANTHER" id="PTHR10404">
    <property type="entry name" value="N-ACETYLATED-ALPHA-LINKED ACIDIC DIPEPTIDASE"/>
    <property type="match status" value="1"/>
</dbReference>
<dbReference type="Pfam" id="PF04389">
    <property type="entry name" value="Peptidase_M28"/>
    <property type="match status" value="1"/>
</dbReference>
<evidence type="ECO:0000256" key="3">
    <source>
        <dbReference type="SAM" id="Phobius"/>
    </source>
</evidence>
<feature type="transmembrane region" description="Helical" evidence="3">
    <location>
        <begin position="83"/>
        <end position="102"/>
    </location>
</feature>
<evidence type="ECO:0000256" key="2">
    <source>
        <dbReference type="SAM" id="MobiDB-lite"/>
    </source>
</evidence>
<feature type="compositionally biased region" description="Basic and acidic residues" evidence="2">
    <location>
        <begin position="10"/>
        <end position="25"/>
    </location>
</feature>
<feature type="domain" description="Peptidase M28" evidence="5">
    <location>
        <begin position="395"/>
        <end position="489"/>
    </location>
</feature>
<dbReference type="Pfam" id="PF04253">
    <property type="entry name" value="TFR_dimer"/>
    <property type="match status" value="1"/>
</dbReference>
<dbReference type="InterPro" id="IPR007365">
    <property type="entry name" value="TFR-like_dimer_dom"/>
</dbReference>
<evidence type="ECO:0000256" key="1">
    <source>
        <dbReference type="ARBA" id="ARBA00005634"/>
    </source>
</evidence>
<gene>
    <name evidence="6" type="ORF">CYFA0S_02e09890g</name>
</gene>
<dbReference type="InterPro" id="IPR036757">
    <property type="entry name" value="TFR-like_dimer_dom_sf"/>
</dbReference>
<dbReference type="Gene3D" id="1.20.930.40">
    <property type="entry name" value="Transferrin receptor-like, dimerisation domain"/>
    <property type="match status" value="1"/>
</dbReference>
<dbReference type="GO" id="GO:0004180">
    <property type="term" value="F:carboxypeptidase activity"/>
    <property type="evidence" value="ECO:0007669"/>
    <property type="project" value="TreeGrafter"/>
</dbReference>
<dbReference type="SUPFAM" id="SSF47672">
    <property type="entry name" value="Transferrin receptor-like dimerisation domain"/>
    <property type="match status" value="1"/>
</dbReference>
<dbReference type="PhylomeDB" id="A0A061AN95"/>
<dbReference type="EMBL" id="LK052887">
    <property type="protein sequence ID" value="CDR38978.1"/>
    <property type="molecule type" value="Genomic_DNA"/>
</dbReference>
<feature type="region of interest" description="Disordered" evidence="2">
    <location>
        <begin position="1"/>
        <end position="25"/>
    </location>
</feature>
<reference evidence="6" key="1">
    <citation type="journal article" date="2014" name="Genome Announc.">
        <title>Genome sequence of the yeast Cyberlindnera fabianii (Hansenula fabianii).</title>
        <authorList>
            <person name="Freel K.C."/>
            <person name="Sarilar V."/>
            <person name="Neuveglise C."/>
            <person name="Devillers H."/>
            <person name="Friedrich A."/>
            <person name="Schacherer J."/>
        </authorList>
    </citation>
    <scope>NUCLEOTIDE SEQUENCE</scope>
    <source>
        <strain evidence="6">YJS4271</strain>
    </source>
</reference>
<dbReference type="VEuPathDB" id="FungiDB:BON22_3436"/>
<dbReference type="PANTHER" id="PTHR10404:SF46">
    <property type="entry name" value="VACUOLAR PROTEIN SORTING-ASSOCIATED PROTEIN 70"/>
    <property type="match status" value="1"/>
</dbReference>